<reference evidence="3 4" key="1">
    <citation type="submission" date="2019-02" db="EMBL/GenBank/DDBJ databases">
        <title>Deep-cultivation of Planctomycetes and their phenomic and genomic characterization uncovers novel biology.</title>
        <authorList>
            <person name="Wiegand S."/>
            <person name="Jogler M."/>
            <person name="Boedeker C."/>
            <person name="Pinto D."/>
            <person name="Vollmers J."/>
            <person name="Rivas-Marin E."/>
            <person name="Kohn T."/>
            <person name="Peeters S.H."/>
            <person name="Heuer A."/>
            <person name="Rast P."/>
            <person name="Oberbeckmann S."/>
            <person name="Bunk B."/>
            <person name="Jeske O."/>
            <person name="Meyerdierks A."/>
            <person name="Storesund J.E."/>
            <person name="Kallscheuer N."/>
            <person name="Luecker S."/>
            <person name="Lage O.M."/>
            <person name="Pohl T."/>
            <person name="Merkel B.J."/>
            <person name="Hornburger P."/>
            <person name="Mueller R.-W."/>
            <person name="Bruemmer F."/>
            <person name="Labrenz M."/>
            <person name="Spormann A.M."/>
            <person name="Op den Camp H."/>
            <person name="Overmann J."/>
            <person name="Amann R."/>
            <person name="Jetten M.S.M."/>
            <person name="Mascher T."/>
            <person name="Medema M.H."/>
            <person name="Devos D.P."/>
            <person name="Kaster A.-K."/>
            <person name="Ovreas L."/>
            <person name="Rohde M."/>
            <person name="Galperin M.Y."/>
            <person name="Jogler C."/>
        </authorList>
    </citation>
    <scope>NUCLEOTIDE SEQUENCE [LARGE SCALE GENOMIC DNA]</scope>
    <source>
        <strain evidence="3 4">Pan153</strain>
    </source>
</reference>
<feature type="domain" description="Right handed beta helix" evidence="2">
    <location>
        <begin position="115"/>
        <end position="297"/>
    </location>
</feature>
<dbReference type="RefSeq" id="WP_145459985.1">
    <property type="nucleotide sequence ID" value="NZ_CP036317.1"/>
</dbReference>
<dbReference type="InterPro" id="IPR012334">
    <property type="entry name" value="Pectin_lyas_fold"/>
</dbReference>
<dbReference type="AlphaFoldDB" id="A0A518FY25"/>
<dbReference type="OrthoDB" id="628936at2"/>
<dbReference type="InterPro" id="IPR006626">
    <property type="entry name" value="PbH1"/>
</dbReference>
<dbReference type="SUPFAM" id="SSF51126">
    <property type="entry name" value="Pectin lyase-like"/>
    <property type="match status" value="1"/>
</dbReference>
<evidence type="ECO:0000313" key="4">
    <source>
        <dbReference type="Proteomes" id="UP000320839"/>
    </source>
</evidence>
<evidence type="ECO:0000259" key="2">
    <source>
        <dbReference type="Pfam" id="PF13229"/>
    </source>
</evidence>
<name>A0A518FY25_9PLAN</name>
<dbReference type="Pfam" id="PF13229">
    <property type="entry name" value="Beta_helix"/>
    <property type="match status" value="1"/>
</dbReference>
<dbReference type="EMBL" id="CP036317">
    <property type="protein sequence ID" value="QDV21273.1"/>
    <property type="molecule type" value="Genomic_DNA"/>
</dbReference>
<gene>
    <name evidence="3" type="ORF">Pan153_59610</name>
</gene>
<keyword evidence="1" id="KW-0732">Signal</keyword>
<accession>A0A518FY25</accession>
<dbReference type="SMART" id="SM00710">
    <property type="entry name" value="PbH1"/>
    <property type="match status" value="6"/>
</dbReference>
<proteinExistence type="predicted"/>
<dbReference type="InterPro" id="IPR011050">
    <property type="entry name" value="Pectin_lyase_fold/virulence"/>
</dbReference>
<feature type="signal peptide" evidence="1">
    <location>
        <begin position="1"/>
        <end position="30"/>
    </location>
</feature>
<organism evidence="3 4">
    <name type="scientific">Gimesia panareensis</name>
    <dbReference type="NCBI Taxonomy" id="2527978"/>
    <lineage>
        <taxon>Bacteria</taxon>
        <taxon>Pseudomonadati</taxon>
        <taxon>Planctomycetota</taxon>
        <taxon>Planctomycetia</taxon>
        <taxon>Planctomycetales</taxon>
        <taxon>Planctomycetaceae</taxon>
        <taxon>Gimesia</taxon>
    </lineage>
</organism>
<dbReference type="Gene3D" id="2.160.20.10">
    <property type="entry name" value="Single-stranded right-handed beta-helix, Pectin lyase-like"/>
    <property type="match status" value="1"/>
</dbReference>
<feature type="chain" id="PRO_5021740072" description="Right handed beta helix domain-containing protein" evidence="1">
    <location>
        <begin position="31"/>
        <end position="416"/>
    </location>
</feature>
<dbReference type="Proteomes" id="UP000320839">
    <property type="component" value="Chromosome"/>
</dbReference>
<dbReference type="InterPro" id="IPR039448">
    <property type="entry name" value="Beta_helix"/>
</dbReference>
<protein>
    <recommendedName>
        <fullName evidence="2">Right handed beta helix domain-containing protein</fullName>
    </recommendedName>
</protein>
<evidence type="ECO:0000313" key="3">
    <source>
        <dbReference type="EMBL" id="QDV21273.1"/>
    </source>
</evidence>
<evidence type="ECO:0000256" key="1">
    <source>
        <dbReference type="SAM" id="SignalP"/>
    </source>
</evidence>
<sequence length="416" mass="45333" precursor="true">MSRSRSVKLTLLFHIGVALLAVTTIRSAHTAPPENRGPDVEPVEGIKIRVTRDDEFQRAIRSAKPGTTILLTPGKYQGGLSFNRLQGTPKHPIIIAAADPCQPPVIEGGNTCLHLIQPAHVELRNLILQGARANGLNIDDGGSKEKTAQHIVLRNLTVQKIGSNGNQDGIKLSGLADFQIQNCTVKRWGQKGSGIDMVGCQRGMVSGCTFLEGDKIFGNGVQMKGGSRNITVSRCRFDHAGGRSINIGGSTGLEFFRPEPAGFEARDITVSDCTFIGSMAAIAFVGVDGAHVHHNTIYRPTKWVLRILQENNQSSFVPSRKGRFTNNLIVLRSNEVGEVVNIGSQTAPETFEFADNWWYCQDRPERTQQLVRLPTQEAGGSYGQDPKFKNLRGGDLLLQTDSPVRDAGPRHIEAPM</sequence>